<keyword evidence="3" id="KW-1185">Reference proteome</keyword>
<dbReference type="SUPFAM" id="SSF52777">
    <property type="entry name" value="CoA-dependent acyltransferases"/>
    <property type="match status" value="1"/>
</dbReference>
<gene>
    <name evidence="2" type="ORF">UCDDA912_g06791</name>
</gene>
<dbReference type="OrthoDB" id="2150604at2759"/>
<dbReference type="InterPro" id="IPR010828">
    <property type="entry name" value="Atf2/Sli1-like"/>
</dbReference>
<feature type="compositionally biased region" description="Low complexity" evidence="1">
    <location>
        <begin position="434"/>
        <end position="453"/>
    </location>
</feature>
<reference evidence="2 3" key="2">
    <citation type="submission" date="2015-05" db="EMBL/GenBank/DDBJ databases">
        <authorList>
            <person name="Morales-Cruz A."/>
            <person name="Amrine K.C."/>
            <person name="Cantu D."/>
        </authorList>
    </citation>
    <scope>NUCLEOTIDE SEQUENCE [LARGE SCALE GENOMIC DNA]</scope>
    <source>
        <strain evidence="2">DA912</strain>
    </source>
</reference>
<dbReference type="Proteomes" id="UP000034680">
    <property type="component" value="Unassembled WGS sequence"/>
</dbReference>
<dbReference type="AlphaFoldDB" id="A0A0G2FGM0"/>
<dbReference type="STRING" id="1214573.A0A0G2FGM0"/>
<sequence length="529" mass="58801">MVAYWCGILAHFTNNHVSSESYQLAMYLLDQYRGTVLACRYAIPPRLAPAASRTQLEEAVKAAVVGTIMRHPMLQVGMIDATSKTPSWIQLQSLDLTQHIEWSYVEEHDDFEQAVQAAFRAQLDDRFPDLSIKQPGWKITIFRQGDSPIMEILLTWNHPQFDGAGAKVFHEDLLEMLNTERESYARTGLAGDILRLPETAPLLPTPIEGLKSLPVDLKYLTKVFWKEIRPGFLNRDTSQAAWCPIRSSPYKTQFRAFFMDQASLLAVLALCRQNKTTITGLLHGLALIAFSSHLHSTAAPAFQSSTIMDHRRNLPPAPPDAPWARPDRAVANYVTQALHRYDTKLVARIRSKLPADGATGGRDLPPDLVRELWAVSARNRLEIVRRLEAGLRNDLVGVFKYVTDWQQTMRGLASKTRQFSWLVTNIGVLDGGSAPTRPDATNTTTTTSPSPAAGDLDRPDDDQRWSISRAQFGLSAEIPAAAIEFSPVSVAGRGMCVSASWPDCAVDAKLGERVMADLERWLAQLASQS</sequence>
<dbReference type="Pfam" id="PF07247">
    <property type="entry name" value="AATase"/>
    <property type="match status" value="1"/>
</dbReference>
<proteinExistence type="predicted"/>
<dbReference type="InterPro" id="IPR052058">
    <property type="entry name" value="Alcohol_O-acetyltransferase"/>
</dbReference>
<dbReference type="PANTHER" id="PTHR28037:SF1">
    <property type="entry name" value="ALCOHOL O-ACETYLTRANSFERASE 1-RELATED"/>
    <property type="match status" value="1"/>
</dbReference>
<organism evidence="2 3">
    <name type="scientific">Diaporthe ampelina</name>
    <dbReference type="NCBI Taxonomy" id="1214573"/>
    <lineage>
        <taxon>Eukaryota</taxon>
        <taxon>Fungi</taxon>
        <taxon>Dikarya</taxon>
        <taxon>Ascomycota</taxon>
        <taxon>Pezizomycotina</taxon>
        <taxon>Sordariomycetes</taxon>
        <taxon>Sordariomycetidae</taxon>
        <taxon>Diaporthales</taxon>
        <taxon>Diaporthaceae</taxon>
        <taxon>Diaporthe</taxon>
    </lineage>
</organism>
<dbReference type="PANTHER" id="PTHR28037">
    <property type="entry name" value="ALCOHOL O-ACETYLTRANSFERASE 1-RELATED"/>
    <property type="match status" value="1"/>
</dbReference>
<dbReference type="InterPro" id="IPR023213">
    <property type="entry name" value="CAT-like_dom_sf"/>
</dbReference>
<accession>A0A0G2FGM0</accession>
<evidence type="ECO:0008006" key="4">
    <source>
        <dbReference type="Google" id="ProtNLM"/>
    </source>
</evidence>
<comment type="caution">
    <text evidence="2">The sequence shown here is derived from an EMBL/GenBank/DDBJ whole genome shotgun (WGS) entry which is preliminary data.</text>
</comment>
<dbReference type="GO" id="GO:0008080">
    <property type="term" value="F:N-acetyltransferase activity"/>
    <property type="evidence" value="ECO:0007669"/>
    <property type="project" value="TreeGrafter"/>
</dbReference>
<protein>
    <recommendedName>
        <fullName evidence="4">Alcohol acetyltransferase</fullName>
    </recommendedName>
</protein>
<name>A0A0G2FGM0_9PEZI</name>
<reference evidence="2 3" key="1">
    <citation type="submission" date="2015-05" db="EMBL/GenBank/DDBJ databases">
        <title>Distinctive expansion of gene families associated with plant cell wall degradation and secondary metabolism in the genomes of grapevine trunk pathogens.</title>
        <authorList>
            <person name="Lawrence D.P."/>
            <person name="Travadon R."/>
            <person name="Rolshausen P.E."/>
            <person name="Baumgartner K."/>
        </authorList>
    </citation>
    <scope>NUCLEOTIDE SEQUENCE [LARGE SCALE GENOMIC DNA]</scope>
    <source>
        <strain evidence="2">DA912</strain>
    </source>
</reference>
<dbReference type="EMBL" id="LCUC01000250">
    <property type="protein sequence ID" value="KKY33276.1"/>
    <property type="molecule type" value="Genomic_DNA"/>
</dbReference>
<evidence type="ECO:0000313" key="3">
    <source>
        <dbReference type="Proteomes" id="UP000034680"/>
    </source>
</evidence>
<evidence type="ECO:0000256" key="1">
    <source>
        <dbReference type="SAM" id="MobiDB-lite"/>
    </source>
</evidence>
<dbReference type="Gene3D" id="3.30.559.10">
    <property type="entry name" value="Chloramphenicol acetyltransferase-like domain"/>
    <property type="match status" value="1"/>
</dbReference>
<feature type="region of interest" description="Disordered" evidence="1">
    <location>
        <begin position="432"/>
        <end position="461"/>
    </location>
</feature>
<evidence type="ECO:0000313" key="2">
    <source>
        <dbReference type="EMBL" id="KKY33276.1"/>
    </source>
</evidence>